<reference evidence="2" key="3">
    <citation type="journal article" date="2018" name="PLoS ONE">
        <title>Genomic analysis of an Argentinean isolate of Spodoptera frugiperda granulovirus reveals that various baculoviruses code for Lef-7 proteins with three F-box domains.</title>
        <authorList>
            <person name="Ferrelli M.L."/>
            <person name="Pidre M.L."/>
            <person name="Ghiringhelli P.D."/>
            <person name="Torres S."/>
            <person name="Fabre M.L."/>
            <person name="Masson T."/>
            <person name="Cedola M.T."/>
            <person name="Sciocco-Cap A."/>
            <person name="Romanowski V."/>
        </authorList>
    </citation>
    <scope>NUCLEOTIDE SEQUENCE</scope>
    <source>
        <strain evidence="2">ARG</strain>
    </source>
</reference>
<protein>
    <submittedName>
        <fullName evidence="1">Lef-2</fullName>
    </submittedName>
</protein>
<dbReference type="InterPro" id="IPR004283">
    <property type="entry name" value="Lef-2"/>
</dbReference>
<keyword evidence="3" id="KW-1185">Reference proteome</keyword>
<dbReference type="OrthoDB" id="19212at10239"/>
<dbReference type="EMBL" id="KM371112">
    <property type="protein sequence ID" value="AJK91691.1"/>
    <property type="molecule type" value="Genomic_DNA"/>
</dbReference>
<name>A0A0C5AQ57_9BBAC</name>
<evidence type="ECO:0000313" key="1">
    <source>
        <dbReference type="EMBL" id="AJK91691.1"/>
    </source>
</evidence>
<dbReference type="GO" id="GO:0019083">
    <property type="term" value="P:viral transcription"/>
    <property type="evidence" value="ECO:0007669"/>
    <property type="project" value="InterPro"/>
</dbReference>
<proteinExistence type="predicted"/>
<sequence>MYELPQNEAEAEQMVADGKLLRYYPADDDNINTKAYYLVDVFARDWRTVVDAYTIFVPGGLYFIVHGQCLKSMVKTCPADFEESMQPKSFGNNNNRKKMDVCFTKALDSRQQVINIYNNIFYKRPTNTTEDFLALCQRSRNNRYHNRMKFTFKVVKSLQCKSCVNNRCVYDALKLFYENDKKCEREVDYTASKHGGEN</sequence>
<dbReference type="GeneID" id="23632032"/>
<evidence type="ECO:0000313" key="3">
    <source>
        <dbReference type="Proteomes" id="UP000201335"/>
    </source>
</evidence>
<accession>A0A0C5AQ57</accession>
<dbReference type="EMBL" id="MH170055">
    <property type="protein sequence ID" value="AXS01049.1"/>
    <property type="molecule type" value="Genomic_DNA"/>
</dbReference>
<dbReference type="Pfam" id="PF03041">
    <property type="entry name" value="Baculo_LEF-2"/>
    <property type="match status" value="1"/>
</dbReference>
<evidence type="ECO:0000313" key="2">
    <source>
        <dbReference type="EMBL" id="AXS01049.1"/>
    </source>
</evidence>
<organism evidence="1 3">
    <name type="scientific">Spodoptera frugiperda granulovirus</name>
    <dbReference type="NCBI Taxonomy" id="307454"/>
    <lineage>
        <taxon>Viruses</taxon>
        <taxon>Viruses incertae sedis</taxon>
        <taxon>Naldaviricetes</taxon>
        <taxon>Lefavirales</taxon>
        <taxon>Baculoviridae</taxon>
        <taxon>Betabaculovirus</taxon>
        <taxon>Betabaculovirus spofrugiperdae</taxon>
    </lineage>
</organism>
<dbReference type="RefSeq" id="YP_009121815.1">
    <property type="nucleotide sequence ID" value="NC_026511.1"/>
</dbReference>
<dbReference type="Proteomes" id="UP000201335">
    <property type="component" value="Segment"/>
</dbReference>
<reference evidence="1 3" key="2">
    <citation type="journal article" date="2015" name="Viruses">
        <title>The complete sequence of the first Spodoptera frugiperda Betabaculovirus genome: a natural multiple recombinant virus.</title>
        <authorList>
            <person name="Cuartas P.E."/>
            <person name="Barrera G.P."/>
            <person name="Belaich M.N."/>
            <person name="Barreto E."/>
            <person name="Ghiringhelli P.D."/>
            <person name="Villamizar L.F."/>
        </authorList>
    </citation>
    <scope>NUCLEOTIDE SEQUENCE [LARGE SCALE GENOMIC DNA]</scope>
    <source>
        <strain evidence="1">VG008</strain>
    </source>
</reference>
<reference evidence="1" key="1">
    <citation type="submission" date="2014-08" db="EMBL/GenBank/DDBJ databases">
        <authorList>
            <person name="Cuartas Otalora P.E."/>
            <person name="Barrera Cubillos G.P."/>
            <person name="Barreto Hernandez E."/>
            <person name="Belaich M.N."/>
            <person name="Ghiringhelli P.D."/>
            <person name="Villamizar Rivero L.F."/>
        </authorList>
    </citation>
    <scope>NUCLEOTIDE SEQUENCE</scope>
    <source>
        <strain evidence="1">VG008</strain>
    </source>
</reference>
<dbReference type="KEGG" id="vg:23632032"/>